<name>A0ABQ0C1S1_9FIRM</name>
<comment type="caution">
    <text evidence="1">The sequence shown here is derived from an EMBL/GenBank/DDBJ whole genome shotgun (WGS) entry which is preliminary data.</text>
</comment>
<protein>
    <submittedName>
        <fullName evidence="1">Uncharacterized protein</fullName>
    </submittedName>
</protein>
<dbReference type="EMBL" id="BAABZQ010000001">
    <property type="protein sequence ID" value="GAA6502734.1"/>
    <property type="molecule type" value="Genomic_DNA"/>
</dbReference>
<organism evidence="1 2">
    <name type="scientific">Blautia parvula</name>
    <dbReference type="NCBI Taxonomy" id="2877527"/>
    <lineage>
        <taxon>Bacteria</taxon>
        <taxon>Bacillati</taxon>
        <taxon>Bacillota</taxon>
        <taxon>Clostridia</taxon>
        <taxon>Lachnospirales</taxon>
        <taxon>Lachnospiraceae</taxon>
        <taxon>Blautia</taxon>
    </lineage>
</organism>
<dbReference type="Proteomes" id="UP001600941">
    <property type="component" value="Unassembled WGS sequence"/>
</dbReference>
<proteinExistence type="predicted"/>
<reference evidence="1 2" key="1">
    <citation type="submission" date="2024-04" db="EMBL/GenBank/DDBJ databases">
        <title>Defined microbial consortia suppress multidrug-resistant proinflammatory Enterobacteriaceae via ecological control.</title>
        <authorList>
            <person name="Furuichi M."/>
            <person name="Kawaguchi T."/>
            <person name="Pust M."/>
            <person name="Yasuma K."/>
            <person name="Plichta D."/>
            <person name="Hasegawa N."/>
            <person name="Ohya T."/>
            <person name="Bhattarai S."/>
            <person name="Sasajima S."/>
            <person name="Aoto Y."/>
            <person name="Tuganbaev T."/>
            <person name="Yaginuma M."/>
            <person name="Ueda M."/>
            <person name="Okahashi N."/>
            <person name="Amafuji K."/>
            <person name="Kiridooshi Y."/>
            <person name="Sugita K."/>
            <person name="Strazar M."/>
            <person name="Skelly A."/>
            <person name="Suda W."/>
            <person name="Hattori M."/>
            <person name="Nakamoto N."/>
            <person name="Caballero S."/>
            <person name="Norman J."/>
            <person name="Olle B."/>
            <person name="Tanoue T."/>
            <person name="Arita M."/>
            <person name="Bucci V."/>
            <person name="Atarashi K."/>
            <person name="Xavier R."/>
            <person name="Honda K."/>
        </authorList>
    </citation>
    <scope>NUCLEOTIDE SEQUENCE [LARGE SCALE GENOMIC DNA]</scope>
    <source>
        <strain evidence="2">k34-0107-D12</strain>
    </source>
</reference>
<evidence type="ECO:0000313" key="2">
    <source>
        <dbReference type="Proteomes" id="UP001600941"/>
    </source>
</evidence>
<dbReference type="RefSeq" id="WP_390425463.1">
    <property type="nucleotide sequence ID" value="NZ_BAABZQ010000001.1"/>
</dbReference>
<accession>A0ABQ0C1S1</accession>
<gene>
    <name evidence="1" type="ORF">K340107D12_55500</name>
</gene>
<sequence>MAEVLTKTYVENKSIVNQCDIFRDVEYIEYVKENENTIEVSKIIFPHVIVLTQACDLQQDYNARKKWEETQQGNQDKFLISVIVAPIYNFEDFRQGNHLEQLGLLMEPKGRRNKSLCDNIIKNENKRYHYLKFADDVELVESVIDFKHYFTVNVNYLNKIYEEKYVCSVDCLYRELISQRFSNFLARIGLPDPE</sequence>
<evidence type="ECO:0000313" key="1">
    <source>
        <dbReference type="EMBL" id="GAA6502734.1"/>
    </source>
</evidence>
<keyword evidence="2" id="KW-1185">Reference proteome</keyword>